<keyword evidence="2" id="KW-1185">Reference proteome</keyword>
<proteinExistence type="predicted"/>
<dbReference type="AlphaFoldDB" id="A0AAD7GUW1"/>
<evidence type="ECO:0000313" key="1">
    <source>
        <dbReference type="EMBL" id="KAJ7705752.1"/>
    </source>
</evidence>
<gene>
    <name evidence="1" type="ORF">B0H16DRAFT_1704496</name>
</gene>
<protein>
    <submittedName>
        <fullName evidence="1">Uncharacterized protein</fullName>
    </submittedName>
</protein>
<accession>A0AAD7GUW1</accession>
<sequence>MPAQLRAPANLNIGSKLEARADTDTSIALVPDATVADDNSPSEDDDLGLFGRDSKVGFGGWVRETPFQSFVQPSWRRSRINASQRRQMKQELKQLEWRRYVNIHRREGVRVSVVLQSRHIRAIAVPAKGQSIEALALASFRATKQTFVPVCLADEAREQFAVGWWGGPGVFSGLLLNIDVTDKLLAGGMEILNVLRRWRKVWVDQDPSDSLGRKQRRYDELRRTGLGLSGEPVA</sequence>
<dbReference type="Proteomes" id="UP001215598">
    <property type="component" value="Unassembled WGS sequence"/>
</dbReference>
<name>A0AAD7GUW1_9AGAR</name>
<evidence type="ECO:0000313" key="2">
    <source>
        <dbReference type="Proteomes" id="UP001215598"/>
    </source>
</evidence>
<reference evidence="1" key="1">
    <citation type="submission" date="2023-03" db="EMBL/GenBank/DDBJ databases">
        <title>Massive genome expansion in bonnet fungi (Mycena s.s.) driven by repeated elements and novel gene families across ecological guilds.</title>
        <authorList>
            <consortium name="Lawrence Berkeley National Laboratory"/>
            <person name="Harder C.B."/>
            <person name="Miyauchi S."/>
            <person name="Viragh M."/>
            <person name="Kuo A."/>
            <person name="Thoen E."/>
            <person name="Andreopoulos B."/>
            <person name="Lu D."/>
            <person name="Skrede I."/>
            <person name="Drula E."/>
            <person name="Henrissat B."/>
            <person name="Morin E."/>
            <person name="Kohler A."/>
            <person name="Barry K."/>
            <person name="LaButti K."/>
            <person name="Morin E."/>
            <person name="Salamov A."/>
            <person name="Lipzen A."/>
            <person name="Mereny Z."/>
            <person name="Hegedus B."/>
            <person name="Baldrian P."/>
            <person name="Stursova M."/>
            <person name="Weitz H."/>
            <person name="Taylor A."/>
            <person name="Grigoriev I.V."/>
            <person name="Nagy L.G."/>
            <person name="Martin F."/>
            <person name="Kauserud H."/>
        </authorList>
    </citation>
    <scope>NUCLEOTIDE SEQUENCE</scope>
    <source>
        <strain evidence="1">CBHHK182m</strain>
    </source>
</reference>
<dbReference type="EMBL" id="JARKIB010000467">
    <property type="protein sequence ID" value="KAJ7705752.1"/>
    <property type="molecule type" value="Genomic_DNA"/>
</dbReference>
<comment type="caution">
    <text evidence="1">The sequence shown here is derived from an EMBL/GenBank/DDBJ whole genome shotgun (WGS) entry which is preliminary data.</text>
</comment>
<organism evidence="1 2">
    <name type="scientific">Mycena metata</name>
    <dbReference type="NCBI Taxonomy" id="1033252"/>
    <lineage>
        <taxon>Eukaryota</taxon>
        <taxon>Fungi</taxon>
        <taxon>Dikarya</taxon>
        <taxon>Basidiomycota</taxon>
        <taxon>Agaricomycotina</taxon>
        <taxon>Agaricomycetes</taxon>
        <taxon>Agaricomycetidae</taxon>
        <taxon>Agaricales</taxon>
        <taxon>Marasmiineae</taxon>
        <taxon>Mycenaceae</taxon>
        <taxon>Mycena</taxon>
    </lineage>
</organism>